<dbReference type="EMBL" id="CP019911">
    <property type="protein sequence ID" value="AQW31509.1"/>
    <property type="molecule type" value="Genomic_DNA"/>
</dbReference>
<dbReference type="AlphaFoldDB" id="A0A1U9VLF8"/>
<evidence type="ECO:0000256" key="1">
    <source>
        <dbReference type="SAM" id="MobiDB-lite"/>
    </source>
</evidence>
<reference evidence="2 3" key="1">
    <citation type="submission" date="2017-02" db="EMBL/GenBank/DDBJ databases">
        <title>Blood Disease Bacterium A2-HR MARDI.</title>
        <authorList>
            <person name="Badrun R."/>
            <person name="Abu Bakar N."/>
            <person name="Laboh R."/>
        </authorList>
    </citation>
    <scope>NUCLEOTIDE SEQUENCE [LARGE SCALE GENOMIC DNA]</scope>
    <source>
        <strain evidence="2 3">A2-HR MARDI</strain>
    </source>
</reference>
<proteinExistence type="predicted"/>
<name>A0A1U9VLF8_9RALS</name>
<protein>
    <submittedName>
        <fullName evidence="2">Uncharacterized protein</fullName>
    </submittedName>
</protein>
<dbReference type="Proteomes" id="UP000189628">
    <property type="component" value="Chromosome"/>
</dbReference>
<organism evidence="2 3">
    <name type="scientific">blood disease bacterium A2-HR MARDI</name>
    <dbReference type="NCBI Taxonomy" id="1944648"/>
    <lineage>
        <taxon>Bacteria</taxon>
        <taxon>Pseudomonadati</taxon>
        <taxon>Pseudomonadota</taxon>
        <taxon>Betaproteobacteria</taxon>
        <taxon>Burkholderiales</taxon>
        <taxon>Burkholderiaceae</taxon>
        <taxon>Ralstonia</taxon>
        <taxon>Ralstonia solanacearum species complex</taxon>
    </lineage>
</organism>
<evidence type="ECO:0000313" key="2">
    <source>
        <dbReference type="EMBL" id="AQW31509.1"/>
    </source>
</evidence>
<accession>A0A1U9VLF8</accession>
<feature type="region of interest" description="Disordered" evidence="1">
    <location>
        <begin position="1"/>
        <end position="21"/>
    </location>
</feature>
<sequence length="100" mass="10574">MARPSVAPKKRRPDTPRGPSLGRVVCGCVGTPLSHADTHVGTGWVDIRKGHAMRTGRGTGKLAAMQQPRLAVRQCAIGAPGCAGVVRRTRCGRCRPPSRP</sequence>
<evidence type="ECO:0000313" key="3">
    <source>
        <dbReference type="Proteomes" id="UP000189628"/>
    </source>
</evidence>
<gene>
    <name evidence="2" type="ORF">B0B51_08710</name>
</gene>